<reference evidence="2" key="1">
    <citation type="journal article" date="2018" name="Nat. Microbiol.">
        <title>Leveraging single-cell genomics to expand the fungal tree of life.</title>
        <authorList>
            <person name="Ahrendt S.R."/>
            <person name="Quandt C.A."/>
            <person name="Ciobanu D."/>
            <person name="Clum A."/>
            <person name="Salamov A."/>
            <person name="Andreopoulos B."/>
            <person name="Cheng J.F."/>
            <person name="Woyke T."/>
            <person name="Pelin A."/>
            <person name="Henrissat B."/>
            <person name="Reynolds N.K."/>
            <person name="Benny G.L."/>
            <person name="Smith M.E."/>
            <person name="James T.Y."/>
            <person name="Grigoriev I.V."/>
        </authorList>
    </citation>
    <scope>NUCLEOTIDE SEQUENCE [LARGE SCALE GENOMIC DNA]</scope>
    <source>
        <strain evidence="2">CSF55</strain>
    </source>
</reference>
<sequence>NVDHTIPNGIFGYVATLNKDLIQIIVPGLGKVNVTRLMKTVSHSGHYRIQFPIMLICLNRVSYLWRCLDVDPKMIFVSLTAI</sequence>
<gene>
    <name evidence="1" type="ORF">ROZALSC1DRAFT_30281</name>
</gene>
<organism evidence="1 2">
    <name type="scientific">Rozella allomycis (strain CSF55)</name>
    <dbReference type="NCBI Taxonomy" id="988480"/>
    <lineage>
        <taxon>Eukaryota</taxon>
        <taxon>Fungi</taxon>
        <taxon>Fungi incertae sedis</taxon>
        <taxon>Cryptomycota</taxon>
        <taxon>Cryptomycota incertae sedis</taxon>
        <taxon>Rozella</taxon>
    </lineage>
</organism>
<feature type="non-terminal residue" evidence="1">
    <location>
        <position position="1"/>
    </location>
</feature>
<accession>A0A4V1IZG4</accession>
<dbReference type="Proteomes" id="UP000281549">
    <property type="component" value="Unassembled WGS sequence"/>
</dbReference>
<dbReference type="AlphaFoldDB" id="A0A4V1IZG4"/>
<dbReference type="EMBL" id="ML005608">
    <property type="protein sequence ID" value="RKP17969.1"/>
    <property type="molecule type" value="Genomic_DNA"/>
</dbReference>
<evidence type="ECO:0000313" key="2">
    <source>
        <dbReference type="Proteomes" id="UP000281549"/>
    </source>
</evidence>
<name>A0A4V1IZG4_ROZAC</name>
<protein>
    <submittedName>
        <fullName evidence="1">Uncharacterized protein</fullName>
    </submittedName>
</protein>
<proteinExistence type="predicted"/>
<evidence type="ECO:0000313" key="1">
    <source>
        <dbReference type="EMBL" id="RKP17969.1"/>
    </source>
</evidence>